<organism evidence="4 5">
    <name type="scientific">Stylonychia lemnae</name>
    <name type="common">Ciliate</name>
    <dbReference type="NCBI Taxonomy" id="5949"/>
    <lineage>
        <taxon>Eukaryota</taxon>
        <taxon>Sar</taxon>
        <taxon>Alveolata</taxon>
        <taxon>Ciliophora</taxon>
        <taxon>Intramacronucleata</taxon>
        <taxon>Spirotrichea</taxon>
        <taxon>Stichotrichia</taxon>
        <taxon>Sporadotrichida</taxon>
        <taxon>Oxytrichidae</taxon>
        <taxon>Stylonychinae</taxon>
        <taxon>Stylonychia</taxon>
    </lineage>
</organism>
<dbReference type="AlphaFoldDB" id="A0A078AI91"/>
<dbReference type="InterPro" id="IPR017853">
    <property type="entry name" value="GH"/>
</dbReference>
<keyword evidence="5" id="KW-1185">Reference proteome</keyword>
<reference evidence="4 5" key="1">
    <citation type="submission" date="2014-06" db="EMBL/GenBank/DDBJ databases">
        <authorList>
            <person name="Swart Estienne"/>
        </authorList>
    </citation>
    <scope>NUCLEOTIDE SEQUENCE [LARGE SCALE GENOMIC DNA]</scope>
    <source>
        <strain evidence="4 5">130c</strain>
    </source>
</reference>
<dbReference type="EMBL" id="CCKQ01009719">
    <property type="protein sequence ID" value="CDW81227.1"/>
    <property type="molecule type" value="Genomic_DNA"/>
</dbReference>
<evidence type="ECO:0000259" key="1">
    <source>
        <dbReference type="Pfam" id="PF14701"/>
    </source>
</evidence>
<dbReference type="GO" id="GO:0004135">
    <property type="term" value="F:amylo-alpha-1,6-glucosidase activity"/>
    <property type="evidence" value="ECO:0007669"/>
    <property type="project" value="InterPro"/>
</dbReference>
<dbReference type="Gene3D" id="3.20.20.80">
    <property type="entry name" value="Glycosidases"/>
    <property type="match status" value="1"/>
</dbReference>
<feature type="domain" description="Glycogen debranching enzyme glucanotransferase" evidence="1">
    <location>
        <begin position="115"/>
        <end position="281"/>
    </location>
</feature>
<dbReference type="OrthoDB" id="10248904at2759"/>
<dbReference type="InterPro" id="IPR010401">
    <property type="entry name" value="AGL/Gdb1"/>
</dbReference>
<dbReference type="Pfam" id="PF14702">
    <property type="entry name" value="hGDE_central"/>
    <property type="match status" value="1"/>
</dbReference>
<dbReference type="InterPro" id="IPR032792">
    <property type="entry name" value="AGL_glucanoTrfase"/>
</dbReference>
<gene>
    <name evidence="4" type="primary">Contig15764.g16801</name>
    <name evidence="4" type="ORF">STYLEM_10239</name>
</gene>
<dbReference type="InParanoid" id="A0A078AI91"/>
<dbReference type="InterPro" id="IPR014756">
    <property type="entry name" value="Ig_E-set"/>
</dbReference>
<evidence type="ECO:0000313" key="4">
    <source>
        <dbReference type="EMBL" id="CDW81227.1"/>
    </source>
</evidence>
<name>A0A078AI91_STYLE</name>
<dbReference type="GO" id="GO:0004134">
    <property type="term" value="F:4-alpha-glucanotransferase activity"/>
    <property type="evidence" value="ECO:0007669"/>
    <property type="project" value="InterPro"/>
</dbReference>
<feature type="domain" description="AMP-activated protein kinase glycogen-binding" evidence="3">
    <location>
        <begin position="571"/>
        <end position="636"/>
    </location>
</feature>
<dbReference type="Gene3D" id="2.60.40.10">
    <property type="entry name" value="Immunoglobulins"/>
    <property type="match status" value="1"/>
</dbReference>
<dbReference type="PANTHER" id="PTHR10569">
    <property type="entry name" value="GLYCOGEN DEBRANCHING ENZYME"/>
    <property type="match status" value="1"/>
</dbReference>
<dbReference type="SUPFAM" id="SSF81296">
    <property type="entry name" value="E set domains"/>
    <property type="match status" value="1"/>
</dbReference>
<dbReference type="InterPro" id="IPR032640">
    <property type="entry name" value="AMPK1_CBM"/>
</dbReference>
<evidence type="ECO:0000259" key="2">
    <source>
        <dbReference type="Pfam" id="PF14702"/>
    </source>
</evidence>
<dbReference type="Proteomes" id="UP000039865">
    <property type="component" value="Unassembled WGS sequence"/>
</dbReference>
<sequence>MESIKQQIKVNLDEDGMIPINKPYQNIIIDLPSVSDQQQILSQSSGISDELDIYEPDRTSSISKYVFILKLTYAGSFFFQIEYYDKITQSTLYTDPQYLIVEPRFDIHQQNRYSQLNTRQLSVLTVLSRCMGKLDQWEGFLQTQRQLGYNTIHLTPIQQYGVSQSLYSIADHNRLDDIYFESYLAQEEQLELLKATIDNLKQEQGWVFIMDIVLNHSARNSDWVAKHPEVTYNLSNCPWLYAAHQLDQAILKFSHDYANCKISSCINVAEHVKKLEQYMKDPLNIDPKKIDLLIRNMNNHGESRYGVTLDLEFASNLIIDESLKKPKKQILEEFADILNVINETWRVKIGDYMSEVIKNIEQDVRYNKIQLKNIKEEYGGKDHWHHLRRSAICWGDSVKLRYGNQPSDSPYLWNYMANYVKSMAQIFDGIRLDNAHNTPLPLATYMINQARNVNPNLYVCAELFCDSKQSELQYVKQLGVNHLLRDLQCNGMSGNAIATTFGFDIFVPKQPSVVYERRLYPKVDYSPMLSEIAKLKSIKQIAKPRPCNKQIVHFFYKQKSKLEKTIELALSCTNWMPIYQLKLVNGVFQTDIELPIGKYEYKFVINGGQYWSCETSLPMVDNGCGDNNNFIEVKGKFDIKNEESDVTHNNLVYIRKVMNRIHEEFNQYDQYVSMFHQRQDNIITMTRKFARTLKHQNFDIYFLICKVEYPYERQSSTEVSVVKLPGTFVELEFCGYLEIPEDLEYYNYNHKIVNGIETARLNLFIKNLPSYISIDDDPNNHEEQQIKIQAFDQLPANYSILLKLKSYDLENDEEFY</sequence>
<dbReference type="GO" id="GO:0005980">
    <property type="term" value="P:glycogen catabolic process"/>
    <property type="evidence" value="ECO:0007669"/>
    <property type="project" value="InterPro"/>
</dbReference>
<evidence type="ECO:0000259" key="3">
    <source>
        <dbReference type="Pfam" id="PF16561"/>
    </source>
</evidence>
<dbReference type="InterPro" id="IPR013783">
    <property type="entry name" value="Ig-like_fold"/>
</dbReference>
<proteinExistence type="predicted"/>
<accession>A0A078AI91</accession>
<evidence type="ECO:0000313" key="5">
    <source>
        <dbReference type="Proteomes" id="UP000039865"/>
    </source>
</evidence>
<dbReference type="SUPFAM" id="SSF51445">
    <property type="entry name" value="(Trans)glycosidases"/>
    <property type="match status" value="1"/>
</dbReference>
<protein>
    <submittedName>
        <fullName evidence="4">Glycogen debranching enzyme</fullName>
    </submittedName>
</protein>
<dbReference type="CDD" id="cd02859">
    <property type="entry name" value="E_set_AMPKbeta_like_N"/>
    <property type="match status" value="1"/>
</dbReference>
<feature type="domain" description="Glycogen debranching enzyme central" evidence="2">
    <location>
        <begin position="652"/>
        <end position="803"/>
    </location>
</feature>
<dbReference type="PANTHER" id="PTHR10569:SF2">
    <property type="entry name" value="GLYCOGEN DEBRANCHING ENZYME"/>
    <property type="match status" value="1"/>
</dbReference>
<dbReference type="Pfam" id="PF14701">
    <property type="entry name" value="hDGE_amylase"/>
    <property type="match status" value="2"/>
</dbReference>
<dbReference type="Pfam" id="PF16561">
    <property type="entry name" value="AMPK1_CBM"/>
    <property type="match status" value="1"/>
</dbReference>
<feature type="domain" description="Glycogen debranching enzyme glucanotransferase" evidence="1">
    <location>
        <begin position="380"/>
        <end position="458"/>
    </location>
</feature>
<dbReference type="InterPro" id="IPR032788">
    <property type="entry name" value="AGL_central"/>
</dbReference>